<evidence type="ECO:0000313" key="3">
    <source>
        <dbReference type="WBParaSite" id="L893_g2975.t1"/>
    </source>
</evidence>
<proteinExistence type="predicted"/>
<dbReference type="AlphaFoldDB" id="A0A1I7ZUH3"/>
<evidence type="ECO:0000313" key="2">
    <source>
        <dbReference type="Proteomes" id="UP000095287"/>
    </source>
</evidence>
<feature type="compositionally biased region" description="Basic and acidic residues" evidence="1">
    <location>
        <begin position="127"/>
        <end position="153"/>
    </location>
</feature>
<accession>A0A1I7ZUH3</accession>
<feature type="compositionally biased region" description="Basic and acidic residues" evidence="1">
    <location>
        <begin position="48"/>
        <end position="66"/>
    </location>
</feature>
<keyword evidence="2" id="KW-1185">Reference proteome</keyword>
<evidence type="ECO:0000256" key="1">
    <source>
        <dbReference type="SAM" id="MobiDB-lite"/>
    </source>
</evidence>
<dbReference type="Proteomes" id="UP000095287">
    <property type="component" value="Unplaced"/>
</dbReference>
<protein>
    <submittedName>
        <fullName evidence="3">GAGE domain-containing protein</fullName>
    </submittedName>
</protein>
<feature type="compositionally biased region" description="Basic and acidic residues" evidence="1">
    <location>
        <begin position="177"/>
        <end position="190"/>
    </location>
</feature>
<organism evidence="2 3">
    <name type="scientific">Steinernema glaseri</name>
    <dbReference type="NCBI Taxonomy" id="37863"/>
    <lineage>
        <taxon>Eukaryota</taxon>
        <taxon>Metazoa</taxon>
        <taxon>Ecdysozoa</taxon>
        <taxon>Nematoda</taxon>
        <taxon>Chromadorea</taxon>
        <taxon>Rhabditida</taxon>
        <taxon>Tylenchina</taxon>
        <taxon>Panagrolaimomorpha</taxon>
        <taxon>Strongyloidoidea</taxon>
        <taxon>Steinernematidae</taxon>
        <taxon>Steinernema</taxon>
    </lineage>
</organism>
<sequence length="190" mass="21267">MRRLGTYSRSYRQESPLLPFGRAHAVAPTTPADELPAVLLAYRSPRAPELRREARRSPGHAKDDSPRYSLRPRLAQHRVTPQAPEMRLRTGLHVPLLVPQDGLRQRSPAQLQRLPGRRLSGRGGVARLRENRSPTEAEEAREQEPLQCDRDTLEENCSPMDGVQEGTTAAGEPEVQEPEHLDVPADAKEV</sequence>
<feature type="region of interest" description="Disordered" evidence="1">
    <location>
        <begin position="115"/>
        <end position="190"/>
    </location>
</feature>
<dbReference type="WBParaSite" id="L893_g2975.t1">
    <property type="protein sequence ID" value="L893_g2975.t1"/>
    <property type="gene ID" value="L893_g2975"/>
</dbReference>
<name>A0A1I7ZUH3_9BILA</name>
<feature type="region of interest" description="Disordered" evidence="1">
    <location>
        <begin position="48"/>
        <end position="85"/>
    </location>
</feature>
<reference evidence="3" key="1">
    <citation type="submission" date="2016-11" db="UniProtKB">
        <authorList>
            <consortium name="WormBaseParasite"/>
        </authorList>
    </citation>
    <scope>IDENTIFICATION</scope>
</reference>